<gene>
    <name evidence="1" type="ORF">SAMN05660703_2600</name>
</gene>
<protein>
    <submittedName>
        <fullName evidence="1">Uncharacterized protein</fullName>
    </submittedName>
</protein>
<dbReference type="Proteomes" id="UP000192360">
    <property type="component" value="Unassembled WGS sequence"/>
</dbReference>
<proteinExistence type="predicted"/>
<dbReference type="EMBL" id="FWXO01000004">
    <property type="protein sequence ID" value="SMC74907.1"/>
    <property type="molecule type" value="Genomic_DNA"/>
</dbReference>
<dbReference type="RefSeq" id="WP_084061924.1">
    <property type="nucleotide sequence ID" value="NZ_FWXO01000004.1"/>
</dbReference>
<dbReference type="AlphaFoldDB" id="A0A1W2BPQ0"/>
<reference evidence="1 2" key="1">
    <citation type="submission" date="2017-04" db="EMBL/GenBank/DDBJ databases">
        <authorList>
            <person name="Afonso C.L."/>
            <person name="Miller P.J."/>
            <person name="Scott M.A."/>
            <person name="Spackman E."/>
            <person name="Goraichik I."/>
            <person name="Dimitrov K.M."/>
            <person name="Suarez D.L."/>
            <person name="Swayne D.E."/>
        </authorList>
    </citation>
    <scope>NUCLEOTIDE SEQUENCE [LARGE SCALE GENOMIC DNA]</scope>
    <source>
        <strain evidence="1 2">DSM 21164</strain>
    </source>
</reference>
<organism evidence="1 2">
    <name type="scientific">Cellulophaga tyrosinoxydans</name>
    <dbReference type="NCBI Taxonomy" id="504486"/>
    <lineage>
        <taxon>Bacteria</taxon>
        <taxon>Pseudomonadati</taxon>
        <taxon>Bacteroidota</taxon>
        <taxon>Flavobacteriia</taxon>
        <taxon>Flavobacteriales</taxon>
        <taxon>Flavobacteriaceae</taxon>
        <taxon>Cellulophaga</taxon>
    </lineage>
</organism>
<keyword evidence="2" id="KW-1185">Reference proteome</keyword>
<evidence type="ECO:0000313" key="1">
    <source>
        <dbReference type="EMBL" id="SMC74907.1"/>
    </source>
</evidence>
<sequence>MIITSDFENICIKAKNQAELMVKNGLHSRFKLSRAARIEKAYLGCIGELAFEHYLQKENIKYSKDTSDFSITNSDEFDFLINSKKIDIKVAKKTTKRIPSDHWTYGYPEEQNPISKDFVIIGWVDFNLKQVGFYGWITGIQIQNFPVVSKNGYAGYAYKTPNHEFKWGNLNKDFKQLQINF</sequence>
<accession>A0A1W2BPQ0</accession>
<dbReference type="OrthoDB" id="849931at2"/>
<evidence type="ECO:0000313" key="2">
    <source>
        <dbReference type="Proteomes" id="UP000192360"/>
    </source>
</evidence>
<dbReference type="STRING" id="504486.SAMN05660703_2600"/>
<name>A0A1W2BPQ0_9FLAO</name>